<dbReference type="PROSITE" id="PS51186">
    <property type="entry name" value="GNAT"/>
    <property type="match status" value="1"/>
</dbReference>
<sequence>MEPGPGVEYRQFEGLPDGKVLADLLRLHELVFGAGEADRMLREARNRHRLLTLVALAGQQVVGYKIGYERKPGHFYSWVGAVAPGFRRRGIASELMRRQHAWCREQGYGTIRTATKNKWRDMLILNLRHGFDIIGVYVDQQGEPKLILEKRLPR</sequence>
<dbReference type="InterPro" id="IPR000182">
    <property type="entry name" value="GNAT_dom"/>
</dbReference>
<reference evidence="2 3" key="1">
    <citation type="submission" date="2023-08" db="EMBL/GenBank/DDBJ databases">
        <title>Genome sequence of Thermaerobacter compostii strain Ins1, a spore-forming filamentous bacterium isolated from a deep geothermal reservoir.</title>
        <authorList>
            <person name="Bregnard D."/>
            <person name="Gonzalez D."/>
            <person name="Junier P."/>
        </authorList>
    </citation>
    <scope>NUCLEOTIDE SEQUENCE [LARGE SCALE GENOMIC DNA]</scope>
    <source>
        <strain evidence="2 3">Ins1</strain>
    </source>
</reference>
<evidence type="ECO:0000313" key="3">
    <source>
        <dbReference type="Proteomes" id="UP001304683"/>
    </source>
</evidence>
<dbReference type="InterPro" id="IPR016181">
    <property type="entry name" value="Acyl_CoA_acyltransferase"/>
</dbReference>
<dbReference type="SUPFAM" id="SSF55729">
    <property type="entry name" value="Acyl-CoA N-acyltransferases (Nat)"/>
    <property type="match status" value="1"/>
</dbReference>
<gene>
    <name evidence="2" type="ORF">Q5761_11030</name>
</gene>
<dbReference type="GO" id="GO:0016746">
    <property type="term" value="F:acyltransferase activity"/>
    <property type="evidence" value="ECO:0007669"/>
    <property type="project" value="UniProtKB-KW"/>
</dbReference>
<protein>
    <submittedName>
        <fullName evidence="2">GNAT family N-acetyltransferase</fullName>
        <ecNumber evidence="2">2.3.1.-</ecNumber>
    </submittedName>
</protein>
<dbReference type="CDD" id="cd04301">
    <property type="entry name" value="NAT_SF"/>
    <property type="match status" value="1"/>
</dbReference>
<dbReference type="Proteomes" id="UP001304683">
    <property type="component" value="Chromosome"/>
</dbReference>
<evidence type="ECO:0000313" key="2">
    <source>
        <dbReference type="EMBL" id="WPD18878.1"/>
    </source>
</evidence>
<keyword evidence="3" id="KW-1185">Reference proteome</keyword>
<keyword evidence="2" id="KW-0808">Transferase</keyword>
<dbReference type="EC" id="2.3.1.-" evidence="2"/>
<dbReference type="EMBL" id="CP132508">
    <property type="protein sequence ID" value="WPD18878.1"/>
    <property type="molecule type" value="Genomic_DNA"/>
</dbReference>
<dbReference type="Pfam" id="PF00583">
    <property type="entry name" value="Acetyltransf_1"/>
    <property type="match status" value="1"/>
</dbReference>
<evidence type="ECO:0000259" key="1">
    <source>
        <dbReference type="PROSITE" id="PS51186"/>
    </source>
</evidence>
<feature type="domain" description="N-acetyltransferase" evidence="1">
    <location>
        <begin position="7"/>
        <end position="153"/>
    </location>
</feature>
<dbReference type="RefSeq" id="WP_135224402.1">
    <property type="nucleotide sequence ID" value="NZ_CP132508.1"/>
</dbReference>
<dbReference type="Gene3D" id="3.40.630.30">
    <property type="match status" value="1"/>
</dbReference>
<proteinExistence type="predicted"/>
<accession>A0ABZ0QPE3</accession>
<keyword evidence="2" id="KW-0012">Acyltransferase</keyword>
<name>A0ABZ0QPE3_9FIRM</name>
<organism evidence="2 3">
    <name type="scientific">Thermaerobacter composti</name>
    <dbReference type="NCBI Taxonomy" id="554949"/>
    <lineage>
        <taxon>Bacteria</taxon>
        <taxon>Bacillati</taxon>
        <taxon>Bacillota</taxon>
        <taxon>Clostridia</taxon>
        <taxon>Eubacteriales</taxon>
        <taxon>Clostridiales Family XVII. Incertae Sedis</taxon>
        <taxon>Thermaerobacter</taxon>
    </lineage>
</organism>